<dbReference type="InterPro" id="IPR013325">
    <property type="entry name" value="RNA_pol_sigma_r2"/>
</dbReference>
<keyword evidence="2" id="KW-0805">Transcription regulation</keyword>
<keyword evidence="4" id="KW-0804">Transcription</keyword>
<reference evidence="7 8" key="1">
    <citation type="submission" date="2021-03" db="EMBL/GenBank/DDBJ databases">
        <title>Assistant Professor.</title>
        <authorList>
            <person name="Huq M.A."/>
        </authorList>
    </citation>
    <scope>NUCLEOTIDE SEQUENCE [LARGE SCALE GENOMIC DNA]</scope>
    <source>
        <strain evidence="7 8">MAH-29</strain>
    </source>
</reference>
<evidence type="ECO:0000259" key="6">
    <source>
        <dbReference type="Pfam" id="PF08281"/>
    </source>
</evidence>
<dbReference type="EMBL" id="JAGHKO010000002">
    <property type="protein sequence ID" value="MBO9201411.1"/>
    <property type="molecule type" value="Genomic_DNA"/>
</dbReference>
<dbReference type="NCBIfam" id="TIGR02985">
    <property type="entry name" value="Sig70_bacteroi1"/>
    <property type="match status" value="1"/>
</dbReference>
<dbReference type="InterPro" id="IPR039425">
    <property type="entry name" value="RNA_pol_sigma-70-like"/>
</dbReference>
<dbReference type="Pfam" id="PF04542">
    <property type="entry name" value="Sigma70_r2"/>
    <property type="match status" value="1"/>
</dbReference>
<protein>
    <submittedName>
        <fullName evidence="7">RNA polymerase sigma-70 factor</fullName>
    </submittedName>
</protein>
<evidence type="ECO:0000256" key="4">
    <source>
        <dbReference type="ARBA" id="ARBA00023163"/>
    </source>
</evidence>
<dbReference type="Proteomes" id="UP000677244">
    <property type="component" value="Unassembled WGS sequence"/>
</dbReference>
<dbReference type="InterPro" id="IPR014284">
    <property type="entry name" value="RNA_pol_sigma-70_dom"/>
</dbReference>
<evidence type="ECO:0000256" key="2">
    <source>
        <dbReference type="ARBA" id="ARBA00023015"/>
    </source>
</evidence>
<feature type="domain" description="RNA polymerase sigma factor 70 region 4 type 2" evidence="6">
    <location>
        <begin position="123"/>
        <end position="171"/>
    </location>
</feature>
<dbReference type="InterPro" id="IPR013249">
    <property type="entry name" value="RNA_pol_sigma70_r4_t2"/>
</dbReference>
<dbReference type="Pfam" id="PF08281">
    <property type="entry name" value="Sigma70_r4_2"/>
    <property type="match status" value="1"/>
</dbReference>
<comment type="caution">
    <text evidence="7">The sequence shown here is derived from an EMBL/GenBank/DDBJ whole genome shotgun (WGS) entry which is preliminary data.</text>
</comment>
<dbReference type="InterPro" id="IPR007627">
    <property type="entry name" value="RNA_pol_sigma70_r2"/>
</dbReference>
<evidence type="ECO:0000313" key="7">
    <source>
        <dbReference type="EMBL" id="MBO9201411.1"/>
    </source>
</evidence>
<dbReference type="InterPro" id="IPR036388">
    <property type="entry name" value="WH-like_DNA-bd_sf"/>
</dbReference>
<evidence type="ECO:0000259" key="5">
    <source>
        <dbReference type="Pfam" id="PF04542"/>
    </source>
</evidence>
<sequence>MSKKLENQTVINFQHGDEKAFEKVFKAYYSSIVVFTKKITGNQDEAEDITTEVFLKLFQRNTQFKDEPGIRAFLYVSARNSCLNYLKSKKAHDRSHLEIAKRMENDTLLEYEYSIKAEIVETIHKAIENLPDECRKIFKLLYYDELKPAEVAALLQISVNTVYVQKSRAMQVLRLRLSENQLAVAWLFYTLALLELDVVCRPFYALL</sequence>
<organism evidence="7 8">
    <name type="scientific">Niastella soli</name>
    <dbReference type="NCBI Taxonomy" id="2821487"/>
    <lineage>
        <taxon>Bacteria</taxon>
        <taxon>Pseudomonadati</taxon>
        <taxon>Bacteroidota</taxon>
        <taxon>Chitinophagia</taxon>
        <taxon>Chitinophagales</taxon>
        <taxon>Chitinophagaceae</taxon>
        <taxon>Niastella</taxon>
    </lineage>
</organism>
<dbReference type="InterPro" id="IPR013324">
    <property type="entry name" value="RNA_pol_sigma_r3/r4-like"/>
</dbReference>
<dbReference type="Gene3D" id="1.10.10.10">
    <property type="entry name" value="Winged helix-like DNA-binding domain superfamily/Winged helix DNA-binding domain"/>
    <property type="match status" value="1"/>
</dbReference>
<accession>A0ABS3YU14</accession>
<evidence type="ECO:0000313" key="8">
    <source>
        <dbReference type="Proteomes" id="UP000677244"/>
    </source>
</evidence>
<dbReference type="PANTHER" id="PTHR43133:SF46">
    <property type="entry name" value="RNA POLYMERASE SIGMA-70 FACTOR ECF SUBFAMILY"/>
    <property type="match status" value="1"/>
</dbReference>
<feature type="domain" description="RNA polymerase sigma-70 region 2" evidence="5">
    <location>
        <begin position="25"/>
        <end position="90"/>
    </location>
</feature>
<gene>
    <name evidence="7" type="ORF">J7I42_14110</name>
</gene>
<dbReference type="SUPFAM" id="SSF88659">
    <property type="entry name" value="Sigma3 and sigma4 domains of RNA polymerase sigma factors"/>
    <property type="match status" value="1"/>
</dbReference>
<evidence type="ECO:0000256" key="1">
    <source>
        <dbReference type="ARBA" id="ARBA00010641"/>
    </source>
</evidence>
<dbReference type="Gene3D" id="1.10.1740.10">
    <property type="match status" value="1"/>
</dbReference>
<dbReference type="RefSeq" id="WP_209139460.1">
    <property type="nucleotide sequence ID" value="NZ_JAGHKO010000002.1"/>
</dbReference>
<evidence type="ECO:0000256" key="3">
    <source>
        <dbReference type="ARBA" id="ARBA00023082"/>
    </source>
</evidence>
<keyword evidence="8" id="KW-1185">Reference proteome</keyword>
<keyword evidence="3" id="KW-0731">Sigma factor</keyword>
<dbReference type="PANTHER" id="PTHR43133">
    <property type="entry name" value="RNA POLYMERASE ECF-TYPE SIGMA FACTO"/>
    <property type="match status" value="1"/>
</dbReference>
<comment type="similarity">
    <text evidence="1">Belongs to the sigma-70 factor family. ECF subfamily.</text>
</comment>
<proteinExistence type="inferred from homology"/>
<dbReference type="InterPro" id="IPR014327">
    <property type="entry name" value="RNA_pol_sigma70_bacteroid"/>
</dbReference>
<dbReference type="SUPFAM" id="SSF88946">
    <property type="entry name" value="Sigma2 domain of RNA polymerase sigma factors"/>
    <property type="match status" value="1"/>
</dbReference>
<dbReference type="NCBIfam" id="TIGR02937">
    <property type="entry name" value="sigma70-ECF"/>
    <property type="match status" value="1"/>
</dbReference>
<name>A0ABS3YU14_9BACT</name>